<evidence type="ECO:0000256" key="2">
    <source>
        <dbReference type="ARBA" id="ARBA00022884"/>
    </source>
</evidence>
<evidence type="ECO:0000256" key="3">
    <source>
        <dbReference type="PROSITE-ProRule" id="PRU00317"/>
    </source>
</evidence>
<dbReference type="Gene3D" id="1.25.10.10">
    <property type="entry name" value="Leucine-rich Repeat Variant"/>
    <property type="match status" value="1"/>
</dbReference>
<keyword evidence="1" id="KW-0677">Repeat</keyword>
<dbReference type="PANTHER" id="PTHR13389">
    <property type="entry name" value="PUMILIO HOMOLOG 3"/>
    <property type="match status" value="1"/>
</dbReference>
<gene>
    <name evidence="6" type="ORF">HD556DRAFT_1417054</name>
</gene>
<dbReference type="PROSITE" id="PS50302">
    <property type="entry name" value="PUM"/>
    <property type="match status" value="1"/>
</dbReference>
<dbReference type="PROSITE" id="PS50303">
    <property type="entry name" value="PUM_HD"/>
    <property type="match status" value="1"/>
</dbReference>
<proteinExistence type="predicted"/>
<dbReference type="InterPro" id="IPR012959">
    <property type="entry name" value="CPL_dom"/>
</dbReference>
<dbReference type="InterPro" id="IPR033133">
    <property type="entry name" value="PUM-HD"/>
</dbReference>
<dbReference type="GO" id="GO:0003729">
    <property type="term" value="F:mRNA binding"/>
    <property type="evidence" value="ECO:0007669"/>
    <property type="project" value="TreeGrafter"/>
</dbReference>
<feature type="region of interest" description="Disordered" evidence="4">
    <location>
        <begin position="1"/>
        <end position="81"/>
    </location>
</feature>
<keyword evidence="2" id="KW-0694">RNA-binding</keyword>
<evidence type="ECO:0000313" key="7">
    <source>
        <dbReference type="Proteomes" id="UP000719766"/>
    </source>
</evidence>
<dbReference type="GO" id="GO:0005730">
    <property type="term" value="C:nucleolus"/>
    <property type="evidence" value="ECO:0007669"/>
    <property type="project" value="TreeGrafter"/>
</dbReference>
<evidence type="ECO:0000259" key="5">
    <source>
        <dbReference type="PROSITE" id="PS50303"/>
    </source>
</evidence>
<dbReference type="OrthoDB" id="497380at2759"/>
<organism evidence="6 7">
    <name type="scientific">Suillus plorans</name>
    <dbReference type="NCBI Taxonomy" id="116603"/>
    <lineage>
        <taxon>Eukaryota</taxon>
        <taxon>Fungi</taxon>
        <taxon>Dikarya</taxon>
        <taxon>Basidiomycota</taxon>
        <taxon>Agaricomycotina</taxon>
        <taxon>Agaricomycetes</taxon>
        <taxon>Agaricomycetidae</taxon>
        <taxon>Boletales</taxon>
        <taxon>Suillineae</taxon>
        <taxon>Suillaceae</taxon>
        <taxon>Suillus</taxon>
    </lineage>
</organism>
<dbReference type="InterPro" id="IPR011989">
    <property type="entry name" value="ARM-like"/>
</dbReference>
<dbReference type="RefSeq" id="XP_041153628.1">
    <property type="nucleotide sequence ID" value="XM_041304355.1"/>
</dbReference>
<protein>
    <submittedName>
        <fullName evidence="6">Armadillo-type protein</fullName>
    </submittedName>
</protein>
<dbReference type="GeneID" id="64598119"/>
<feature type="compositionally biased region" description="Acidic residues" evidence="4">
    <location>
        <begin position="57"/>
        <end position="81"/>
    </location>
</feature>
<dbReference type="SUPFAM" id="SSF48371">
    <property type="entry name" value="ARM repeat"/>
    <property type="match status" value="1"/>
</dbReference>
<comment type="caution">
    <text evidence="6">The sequence shown here is derived from an EMBL/GenBank/DDBJ whole genome shotgun (WGS) entry which is preliminary data.</text>
</comment>
<dbReference type="InterPro" id="IPR001313">
    <property type="entry name" value="Pumilio_RNA-bd_rpt"/>
</dbReference>
<evidence type="ECO:0000256" key="4">
    <source>
        <dbReference type="SAM" id="MobiDB-lite"/>
    </source>
</evidence>
<name>A0A9P7ABP7_9AGAM</name>
<reference evidence="6" key="1">
    <citation type="journal article" date="2020" name="New Phytol.">
        <title>Comparative genomics reveals dynamic genome evolution in host specialist ectomycorrhizal fungi.</title>
        <authorList>
            <person name="Lofgren L.A."/>
            <person name="Nguyen N.H."/>
            <person name="Vilgalys R."/>
            <person name="Ruytinx J."/>
            <person name="Liao H.L."/>
            <person name="Branco S."/>
            <person name="Kuo A."/>
            <person name="LaButti K."/>
            <person name="Lipzen A."/>
            <person name="Andreopoulos W."/>
            <person name="Pangilinan J."/>
            <person name="Riley R."/>
            <person name="Hundley H."/>
            <person name="Na H."/>
            <person name="Barry K."/>
            <person name="Grigoriev I.V."/>
            <person name="Stajich J.E."/>
            <person name="Kennedy P.G."/>
        </authorList>
    </citation>
    <scope>NUCLEOTIDE SEQUENCE</scope>
    <source>
        <strain evidence="6">S12</strain>
    </source>
</reference>
<dbReference type="PANTHER" id="PTHR13389:SF0">
    <property type="entry name" value="PUMILIO HOMOLOG 3"/>
    <property type="match status" value="1"/>
</dbReference>
<evidence type="ECO:0000313" key="6">
    <source>
        <dbReference type="EMBL" id="KAG1786158.1"/>
    </source>
</evidence>
<dbReference type="GO" id="GO:0006417">
    <property type="term" value="P:regulation of translation"/>
    <property type="evidence" value="ECO:0007669"/>
    <property type="project" value="TreeGrafter"/>
</dbReference>
<feature type="domain" description="PUM-HD" evidence="5">
    <location>
        <begin position="124"/>
        <end position="453"/>
    </location>
</feature>
<dbReference type="InterPro" id="IPR040059">
    <property type="entry name" value="PUM3"/>
</dbReference>
<keyword evidence="7" id="KW-1185">Reference proteome</keyword>
<dbReference type="AlphaFoldDB" id="A0A9P7ABP7"/>
<dbReference type="InterPro" id="IPR016024">
    <property type="entry name" value="ARM-type_fold"/>
</dbReference>
<dbReference type="Pfam" id="PF08144">
    <property type="entry name" value="CPL"/>
    <property type="match status" value="1"/>
</dbReference>
<accession>A0A9P7ABP7</accession>
<sequence>MPGLQSVSKKRPAVSQGGPKSKKHQSENPSLTKFEEGKVQKRSRPVTQPIIQASGLSDEDEDEDEDNFEEEEPEDQEIVSDEMIVDGASIKDPNAARESHKVQRVLQEQRRAAKPHSQLLADAKRVWSLARQKSIPSAERQKHVKELMKVTQGKVKDIVLKHDASRIIQTVVKYGGQKERDQVAMELKGHYKSLAQSKYSKFLVTKLIRLCPAHRASILLEFQSNVLRLLLHREASAVLADSFELYANAYERSILLRDFYGKEVALFSQTQGSEPEKANARKGFSGVLEGLEGERRKRVLAALKENLTTIFNNSDKGAITHAIVHRALLEYLAAVNDTEDESEREKLRKEIFESCQDVLAEMVHTKDGSRVVRDFIAYGTAKDRKQIIKVIKPHVERMCTDDEAQLVLFTALDVIDDTKLTAKSLVSDITTHASTLVNTPQGRRALFYLLVPRSRRHFTPAQIAIIADTDLVRSKTSKKSAVVREGEIRVAASEGLLKFVEDNGAEAARDTGGSLVVLEIMLYADGDKSSAMQSLLQPLASIYPSEDASKPHPIDLPHTSRMYKSLFQGGHFSHASKSVVRSSSFSPSAFASEFMSIVGQDLTVSMAGGEGAFIIAEFLQRIKEEGSADEKQTVKGWFGGDVVERLKKSETKGRNVLLDKINALLL</sequence>
<evidence type="ECO:0000256" key="1">
    <source>
        <dbReference type="ARBA" id="ARBA00022737"/>
    </source>
</evidence>
<feature type="repeat" description="Pumilio" evidence="3">
    <location>
        <begin position="350"/>
        <end position="389"/>
    </location>
</feature>
<feature type="compositionally biased region" description="Polar residues" evidence="4">
    <location>
        <begin position="45"/>
        <end position="55"/>
    </location>
</feature>
<dbReference type="SMART" id="SM00025">
    <property type="entry name" value="Pumilio"/>
    <property type="match status" value="5"/>
</dbReference>
<dbReference type="Proteomes" id="UP000719766">
    <property type="component" value="Unassembled WGS sequence"/>
</dbReference>
<dbReference type="EMBL" id="JABBWE010000097">
    <property type="protein sequence ID" value="KAG1786158.1"/>
    <property type="molecule type" value="Genomic_DNA"/>
</dbReference>